<feature type="region of interest" description="Disordered" evidence="1">
    <location>
        <begin position="1"/>
        <end position="35"/>
    </location>
</feature>
<evidence type="ECO:0000313" key="2">
    <source>
        <dbReference type="EMBL" id="KIN98646.1"/>
    </source>
</evidence>
<reference evidence="3 4" key="1">
    <citation type="submission" date="2014-04" db="EMBL/GenBank/DDBJ databases">
        <authorList>
            <consortium name="DOE Joint Genome Institute"/>
            <person name="Kuo A."/>
            <person name="Kohler A."/>
            <person name="Costa M.D."/>
            <person name="Nagy L.G."/>
            <person name="Floudas D."/>
            <person name="Copeland A."/>
            <person name="Barry K.W."/>
            <person name="Cichocki N."/>
            <person name="Veneault-Fourrey C."/>
            <person name="LaButti K."/>
            <person name="Lindquist E.A."/>
            <person name="Lipzen A."/>
            <person name="Lundell T."/>
            <person name="Morin E."/>
            <person name="Murat C."/>
            <person name="Sun H."/>
            <person name="Tunlid A."/>
            <person name="Henrissat B."/>
            <person name="Grigoriev I.V."/>
            <person name="Hibbett D.S."/>
            <person name="Martin F."/>
            <person name="Nordberg H.P."/>
            <person name="Cantor M.N."/>
            <person name="Hua S.X."/>
        </authorList>
    </citation>
    <scope>NUCLEOTIDE SEQUENCE [LARGE SCALE GENOMIC DNA]</scope>
    <source>
        <strain evidence="3 4">Marx 270</strain>
    </source>
</reference>
<reference evidence="4" key="2">
    <citation type="submission" date="2015-01" db="EMBL/GenBank/DDBJ databases">
        <title>Evolutionary Origins and Diversification of the Mycorrhizal Mutualists.</title>
        <authorList>
            <consortium name="DOE Joint Genome Institute"/>
            <consortium name="Mycorrhizal Genomics Consortium"/>
            <person name="Kohler A."/>
            <person name="Kuo A."/>
            <person name="Nagy L.G."/>
            <person name="Floudas D."/>
            <person name="Copeland A."/>
            <person name="Barry K.W."/>
            <person name="Cichocki N."/>
            <person name="Veneault-Fourrey C."/>
            <person name="LaButti K."/>
            <person name="Lindquist E.A."/>
            <person name="Lipzen A."/>
            <person name="Lundell T."/>
            <person name="Morin E."/>
            <person name="Murat C."/>
            <person name="Riley R."/>
            <person name="Ohm R."/>
            <person name="Sun H."/>
            <person name="Tunlid A."/>
            <person name="Henrissat B."/>
            <person name="Grigoriev I.V."/>
            <person name="Hibbett D.S."/>
            <person name="Martin F."/>
        </authorList>
    </citation>
    <scope>NUCLEOTIDE SEQUENCE [LARGE SCALE GENOMIC DNA]</scope>
    <source>
        <strain evidence="2 4">Marx 270</strain>
    </source>
</reference>
<dbReference type="OrthoDB" id="2693028at2759"/>
<dbReference type="EMBL" id="KN832013">
    <property type="protein sequence ID" value="KIN98666.1"/>
    <property type="molecule type" value="Genomic_DNA"/>
</dbReference>
<sequence>MSSLDDGKHDGPETSVSYPWVGALGPPQTSANNHNPIYNDCPPQLCLYDLGDGNECLDLITCGTAPGHFSAVRGVKGMARNVEITCGWQDCGSLVKRHNFMRHVREIHLGHGRRANQN</sequence>
<protein>
    <submittedName>
        <fullName evidence="3">Uncharacterized protein</fullName>
    </submittedName>
</protein>
<dbReference type="Proteomes" id="UP000054217">
    <property type="component" value="Unassembled WGS sequence"/>
</dbReference>
<proteinExistence type="predicted"/>
<gene>
    <name evidence="2" type="ORF">M404DRAFT_31135</name>
    <name evidence="3" type="ORF">M404DRAFT_31154</name>
</gene>
<dbReference type="EMBL" id="KN832013">
    <property type="protein sequence ID" value="KIN98646.1"/>
    <property type="molecule type" value="Genomic_DNA"/>
</dbReference>
<organism evidence="3 4">
    <name type="scientific">Pisolithus tinctorius Marx 270</name>
    <dbReference type="NCBI Taxonomy" id="870435"/>
    <lineage>
        <taxon>Eukaryota</taxon>
        <taxon>Fungi</taxon>
        <taxon>Dikarya</taxon>
        <taxon>Basidiomycota</taxon>
        <taxon>Agaricomycotina</taxon>
        <taxon>Agaricomycetes</taxon>
        <taxon>Agaricomycetidae</taxon>
        <taxon>Boletales</taxon>
        <taxon>Sclerodermatineae</taxon>
        <taxon>Pisolithaceae</taxon>
        <taxon>Pisolithus</taxon>
    </lineage>
</organism>
<evidence type="ECO:0000313" key="4">
    <source>
        <dbReference type="Proteomes" id="UP000054217"/>
    </source>
</evidence>
<evidence type="ECO:0000256" key="1">
    <source>
        <dbReference type="SAM" id="MobiDB-lite"/>
    </source>
</evidence>
<dbReference type="HOGENOM" id="CLU_141770_1_0_1"/>
<reference evidence="3" key="3">
    <citation type="submission" date="2015-02" db="EMBL/GenBank/DDBJ databases">
        <title>Evolutionary Origins and Diversification of the Mycorrhizal Mutualists.</title>
        <authorList>
            <consortium name="DOE Joint Genome Institute"/>
            <consortium name="Mycorrhizal Genomics Consortium"/>
            <person name="Kohler A."/>
            <person name="Kuo A."/>
            <person name="Nagy L.G."/>
            <person name="Floudas D."/>
            <person name="Copeland A."/>
            <person name="Barry K.W."/>
            <person name="Cichocki N."/>
            <person name="Veneault-Fourrey C."/>
            <person name="LaButti K."/>
            <person name="Lindquist E.A."/>
            <person name="Lipzen A."/>
            <person name="Lundell T."/>
            <person name="Morin E."/>
            <person name="Murat C."/>
            <person name="Riley R."/>
            <person name="Ohm R."/>
            <person name="Sun H."/>
            <person name="Tunlid A."/>
            <person name="Henrissat B."/>
            <person name="Grigoriev I.V."/>
            <person name="Hibbett D.S."/>
            <person name="Martin F."/>
        </authorList>
    </citation>
    <scope>NUCLEOTIDE SEQUENCE</scope>
    <source>
        <strain evidence="3">Marx 270</strain>
    </source>
</reference>
<keyword evidence="4" id="KW-1185">Reference proteome</keyword>
<feature type="compositionally biased region" description="Basic and acidic residues" evidence="1">
    <location>
        <begin position="1"/>
        <end position="12"/>
    </location>
</feature>
<name>A0A0C3JM87_PISTI</name>
<accession>A0A0C3JM87</accession>
<dbReference type="AlphaFoldDB" id="A0A0C3JM87"/>
<evidence type="ECO:0000313" key="3">
    <source>
        <dbReference type="EMBL" id="KIN98666.1"/>
    </source>
</evidence>